<dbReference type="HOGENOM" id="CLU_083593_1_1_7"/>
<dbReference type="Gene3D" id="3.10.450.70">
    <property type="entry name" value="Disulphide bond isomerase, DsbC/G, N-terminal"/>
    <property type="match status" value="1"/>
</dbReference>
<dbReference type="PANTHER" id="PTHR35272">
    <property type="entry name" value="THIOL:DISULFIDE INTERCHANGE PROTEIN DSBC-RELATED"/>
    <property type="match status" value="1"/>
</dbReference>
<keyword evidence="6" id="KW-0676">Redox-active center</keyword>
<feature type="signal peptide" evidence="7">
    <location>
        <begin position="1"/>
        <end position="24"/>
    </location>
</feature>
<dbReference type="AlphaFoldDB" id="A5G4K6"/>
<dbReference type="InterPro" id="IPR009094">
    <property type="entry name" value="DiS-bond_isomerase_DsbC/G_N_sf"/>
</dbReference>
<dbReference type="InterPro" id="IPR033954">
    <property type="entry name" value="DiS-bond_Isoase_DsbC/G"/>
</dbReference>
<comment type="similarity">
    <text evidence="2">Belongs to the thioredoxin family. DsbC subfamily.</text>
</comment>
<keyword evidence="11" id="KW-1185">Reference proteome</keyword>
<dbReference type="InterPro" id="IPR036249">
    <property type="entry name" value="Thioredoxin-like_sf"/>
</dbReference>
<evidence type="ECO:0000256" key="4">
    <source>
        <dbReference type="ARBA" id="ARBA00022764"/>
    </source>
</evidence>
<evidence type="ECO:0000259" key="8">
    <source>
        <dbReference type="Pfam" id="PF10411"/>
    </source>
</evidence>
<dbReference type="EMBL" id="CP000698">
    <property type="protein sequence ID" value="ABQ26724.1"/>
    <property type="molecule type" value="Genomic_DNA"/>
</dbReference>
<dbReference type="SUPFAM" id="SSF54423">
    <property type="entry name" value="DsbC/DsbG N-terminal domain-like"/>
    <property type="match status" value="1"/>
</dbReference>
<keyword evidence="10" id="KW-0413">Isomerase</keyword>
<dbReference type="OrthoDB" id="9800545at2"/>
<evidence type="ECO:0000256" key="1">
    <source>
        <dbReference type="ARBA" id="ARBA00004418"/>
    </source>
</evidence>
<dbReference type="Proteomes" id="UP000006695">
    <property type="component" value="Chromosome"/>
</dbReference>
<dbReference type="GO" id="GO:0042597">
    <property type="term" value="C:periplasmic space"/>
    <property type="evidence" value="ECO:0007669"/>
    <property type="project" value="UniProtKB-SubCell"/>
</dbReference>
<dbReference type="STRING" id="351605.Gura_2546"/>
<evidence type="ECO:0000256" key="2">
    <source>
        <dbReference type="ARBA" id="ARBA00009813"/>
    </source>
</evidence>
<evidence type="ECO:0000256" key="5">
    <source>
        <dbReference type="ARBA" id="ARBA00023157"/>
    </source>
</evidence>
<feature type="domain" description="Disulphide bond isomerase DsbC/G N-terminal" evidence="8">
    <location>
        <begin position="22"/>
        <end position="89"/>
    </location>
</feature>
<name>A5G4K6_GEOUR</name>
<keyword evidence="4" id="KW-0574">Periplasm</keyword>
<feature type="domain" description="Thioredoxin-like fold" evidence="9">
    <location>
        <begin position="112"/>
        <end position="221"/>
    </location>
</feature>
<sequence>MTIISRKFCAGLLLALACTSAAFAASAALKPEEAFKQAYPQVKVDSFEPADINGIYQVVTGQNVLYYVPEKDYVILGEIFTKDGKSITAERKGRLAAKLVESLPLEKAVKIGDGKKVVIEFTDPDCPYCRKASEFLAKKTDVTRYVYFAPMAHPAAISKIQYILSSENKAKAYGEMMLGMEIPKAAPAVSNEVKSLAQEHMELAKKMGVQGTPTFFISGQQVVGADLAKIDQLLK</sequence>
<dbReference type="Pfam" id="PF10411">
    <property type="entry name" value="DsbC_N"/>
    <property type="match status" value="1"/>
</dbReference>
<accession>A5G4K6</accession>
<gene>
    <name evidence="10" type="ordered locus">Gura_2546</name>
</gene>
<comment type="subcellular location">
    <subcellularLocation>
        <location evidence="1">Periplasm</location>
    </subcellularLocation>
</comment>
<keyword evidence="5" id="KW-1015">Disulfide bond</keyword>
<keyword evidence="3 7" id="KW-0732">Signal</keyword>
<evidence type="ECO:0000313" key="11">
    <source>
        <dbReference type="Proteomes" id="UP000006695"/>
    </source>
</evidence>
<dbReference type="RefSeq" id="WP_011939409.1">
    <property type="nucleotide sequence ID" value="NC_009483.1"/>
</dbReference>
<dbReference type="Pfam" id="PF13098">
    <property type="entry name" value="Thioredoxin_2"/>
    <property type="match status" value="1"/>
</dbReference>
<dbReference type="Gene3D" id="3.40.30.10">
    <property type="entry name" value="Glutaredoxin"/>
    <property type="match status" value="1"/>
</dbReference>
<evidence type="ECO:0000259" key="9">
    <source>
        <dbReference type="Pfam" id="PF13098"/>
    </source>
</evidence>
<protein>
    <submittedName>
        <fullName evidence="10">Protein-disulfide isomerase-like protein</fullName>
    </submittedName>
</protein>
<dbReference type="CDD" id="cd03020">
    <property type="entry name" value="DsbA_DsbC_DsbG"/>
    <property type="match status" value="1"/>
</dbReference>
<organism evidence="10 11">
    <name type="scientific">Geotalea uraniireducens (strain Rf4)</name>
    <name type="common">Geobacter uraniireducens</name>
    <dbReference type="NCBI Taxonomy" id="351605"/>
    <lineage>
        <taxon>Bacteria</taxon>
        <taxon>Pseudomonadati</taxon>
        <taxon>Thermodesulfobacteriota</taxon>
        <taxon>Desulfuromonadia</taxon>
        <taxon>Geobacterales</taxon>
        <taxon>Geobacteraceae</taxon>
        <taxon>Geotalea</taxon>
    </lineage>
</organism>
<dbReference type="InterPro" id="IPR012336">
    <property type="entry name" value="Thioredoxin-like_fold"/>
</dbReference>
<dbReference type="PANTHER" id="PTHR35272:SF3">
    <property type="entry name" value="THIOL:DISULFIDE INTERCHANGE PROTEIN DSBC"/>
    <property type="match status" value="1"/>
</dbReference>
<evidence type="ECO:0000256" key="6">
    <source>
        <dbReference type="ARBA" id="ARBA00023284"/>
    </source>
</evidence>
<feature type="chain" id="PRO_5039924298" evidence="7">
    <location>
        <begin position="25"/>
        <end position="235"/>
    </location>
</feature>
<evidence type="ECO:0000313" key="10">
    <source>
        <dbReference type="EMBL" id="ABQ26724.1"/>
    </source>
</evidence>
<proteinExistence type="inferred from homology"/>
<dbReference type="InterPro" id="IPR051470">
    <property type="entry name" value="Thiol:disulfide_interchange"/>
</dbReference>
<dbReference type="KEGG" id="gur:Gura_2546"/>
<reference evidence="10 11" key="1">
    <citation type="submission" date="2007-05" db="EMBL/GenBank/DDBJ databases">
        <title>Complete sequence of Geobacter uraniireducens Rf4.</title>
        <authorList>
            <consortium name="US DOE Joint Genome Institute"/>
            <person name="Copeland A."/>
            <person name="Lucas S."/>
            <person name="Lapidus A."/>
            <person name="Barry K."/>
            <person name="Detter J.C."/>
            <person name="Glavina del Rio T."/>
            <person name="Hammon N."/>
            <person name="Israni S."/>
            <person name="Dalin E."/>
            <person name="Tice H."/>
            <person name="Pitluck S."/>
            <person name="Chertkov O."/>
            <person name="Brettin T."/>
            <person name="Bruce D."/>
            <person name="Han C."/>
            <person name="Schmutz J."/>
            <person name="Larimer F."/>
            <person name="Land M."/>
            <person name="Hauser L."/>
            <person name="Kyrpides N."/>
            <person name="Mikhailova N."/>
            <person name="Shelobolina E."/>
            <person name="Aklujkar M."/>
            <person name="Lovley D."/>
            <person name="Richardson P."/>
        </authorList>
    </citation>
    <scope>NUCLEOTIDE SEQUENCE [LARGE SCALE GENOMIC DNA]</scope>
    <source>
        <strain evidence="10 11">Rf4</strain>
    </source>
</reference>
<dbReference type="PROSITE" id="PS51257">
    <property type="entry name" value="PROKAR_LIPOPROTEIN"/>
    <property type="match status" value="1"/>
</dbReference>
<dbReference type="SUPFAM" id="SSF52833">
    <property type="entry name" value="Thioredoxin-like"/>
    <property type="match status" value="1"/>
</dbReference>
<evidence type="ECO:0000256" key="3">
    <source>
        <dbReference type="ARBA" id="ARBA00022729"/>
    </source>
</evidence>
<dbReference type="InterPro" id="IPR018950">
    <property type="entry name" value="DiS-bond_isomerase_DsbC/G_N"/>
</dbReference>
<evidence type="ECO:0000256" key="7">
    <source>
        <dbReference type="SAM" id="SignalP"/>
    </source>
</evidence>
<dbReference type="GO" id="GO:0016853">
    <property type="term" value="F:isomerase activity"/>
    <property type="evidence" value="ECO:0007669"/>
    <property type="project" value="UniProtKB-KW"/>
</dbReference>